<evidence type="ECO:0000259" key="3">
    <source>
        <dbReference type="Pfam" id="PF04909"/>
    </source>
</evidence>
<name>D2R0G3_PIRSD</name>
<dbReference type="STRING" id="530564.Psta_0135"/>
<dbReference type="InterPro" id="IPR019546">
    <property type="entry name" value="TAT_signal_bac_arc"/>
</dbReference>
<keyword evidence="5" id="KW-1185">Reference proteome</keyword>
<dbReference type="EMBL" id="CP001848">
    <property type="protein sequence ID" value="ADB14831.1"/>
    <property type="molecule type" value="Genomic_DNA"/>
</dbReference>
<gene>
    <name evidence="4" type="ordered locus">Psta_0135</name>
</gene>
<dbReference type="InterPro" id="IPR052350">
    <property type="entry name" value="Metallo-dep_Lactonases"/>
</dbReference>
<accession>D2R0G3</accession>
<dbReference type="PANTHER" id="PTHR43569:SF2">
    <property type="entry name" value="AMIDOHYDROLASE-RELATED DOMAIN-CONTAINING PROTEIN"/>
    <property type="match status" value="1"/>
</dbReference>
<protein>
    <submittedName>
        <fullName evidence="4">Amidohydrolase 2</fullName>
    </submittedName>
</protein>
<feature type="chain" id="PRO_5003034474" evidence="2">
    <location>
        <begin position="32"/>
        <end position="334"/>
    </location>
</feature>
<evidence type="ECO:0000256" key="1">
    <source>
        <dbReference type="ARBA" id="ARBA00038310"/>
    </source>
</evidence>
<dbReference type="eggNOG" id="COG3618">
    <property type="taxonomic scope" value="Bacteria"/>
</dbReference>
<dbReference type="InterPro" id="IPR006311">
    <property type="entry name" value="TAT_signal"/>
</dbReference>
<proteinExistence type="inferred from homology"/>
<dbReference type="NCBIfam" id="TIGR01409">
    <property type="entry name" value="TAT_signal_seq"/>
    <property type="match status" value="1"/>
</dbReference>
<dbReference type="Proteomes" id="UP000001887">
    <property type="component" value="Chromosome"/>
</dbReference>
<evidence type="ECO:0000256" key="2">
    <source>
        <dbReference type="SAM" id="SignalP"/>
    </source>
</evidence>
<organism evidence="4 5">
    <name type="scientific">Pirellula staleyi (strain ATCC 27377 / DSM 6068 / ICPB 4128)</name>
    <name type="common">Pirella staleyi</name>
    <dbReference type="NCBI Taxonomy" id="530564"/>
    <lineage>
        <taxon>Bacteria</taxon>
        <taxon>Pseudomonadati</taxon>
        <taxon>Planctomycetota</taxon>
        <taxon>Planctomycetia</taxon>
        <taxon>Pirellulales</taxon>
        <taxon>Pirellulaceae</taxon>
        <taxon>Pirellula</taxon>
    </lineage>
</organism>
<dbReference type="Pfam" id="PF04909">
    <property type="entry name" value="Amidohydro_2"/>
    <property type="match status" value="1"/>
</dbReference>
<dbReference type="PANTHER" id="PTHR43569">
    <property type="entry name" value="AMIDOHYDROLASE"/>
    <property type="match status" value="1"/>
</dbReference>
<dbReference type="PROSITE" id="PS51318">
    <property type="entry name" value="TAT"/>
    <property type="match status" value="1"/>
</dbReference>
<feature type="domain" description="Amidohydrolase-related" evidence="3">
    <location>
        <begin position="43"/>
        <end position="332"/>
    </location>
</feature>
<dbReference type="InterPro" id="IPR006680">
    <property type="entry name" value="Amidohydro-rel"/>
</dbReference>
<dbReference type="InterPro" id="IPR032466">
    <property type="entry name" value="Metal_Hydrolase"/>
</dbReference>
<dbReference type="HOGENOM" id="CLU_044590_3_0_0"/>
<dbReference type="AlphaFoldDB" id="D2R0G3"/>
<comment type="similarity">
    <text evidence="1">Belongs to the metallo-dependent hydrolases superfamily.</text>
</comment>
<feature type="signal peptide" evidence="2">
    <location>
        <begin position="1"/>
        <end position="31"/>
    </location>
</feature>
<dbReference type="Gene3D" id="3.20.20.140">
    <property type="entry name" value="Metal-dependent hydrolases"/>
    <property type="match status" value="1"/>
</dbReference>
<dbReference type="SUPFAM" id="SSF51556">
    <property type="entry name" value="Metallo-dependent hydrolases"/>
    <property type="match status" value="1"/>
</dbReference>
<dbReference type="KEGG" id="psl:Psta_0135"/>
<sequence length="334" mass="36593" precursor="true">MNQLPNTSRRQFLATTSAALAAASVAPYALAEEAPKKKQLPIIDCHQHLWDLSKFKLPWIKEGTLLGRNYVMDDYNKAIEGTGISHAVYMEVDVDPSQQKMEVDHLSEICESKKTPTIAAVVSGRPAADDFTTYLDYFKDKSVIRGVRQVLHGGGTPGGYCLSKEFVRGIHALGERGLSFDLCMRPSDLGDGAKLATECKGTRFIVDHCGNADPKWFATAGEGKTSADGAKIEQWRSDLGKLARLPNVVCKISGIIASVPKEWSSDDLAPVINQCLEEFGPERVIVGSDWPVCLNGASLADWIKSLREIVASRPVAEQERLFSKNAIALYQLKL</sequence>
<evidence type="ECO:0000313" key="4">
    <source>
        <dbReference type="EMBL" id="ADB14831.1"/>
    </source>
</evidence>
<dbReference type="OrthoDB" id="5450317at2"/>
<reference evidence="4 5" key="1">
    <citation type="journal article" date="2009" name="Stand. Genomic Sci.">
        <title>Complete genome sequence of Pirellula staleyi type strain (ATCC 27377).</title>
        <authorList>
            <person name="Clum A."/>
            <person name="Tindall B.J."/>
            <person name="Sikorski J."/>
            <person name="Ivanova N."/>
            <person name="Mavrommatis K."/>
            <person name="Lucas S."/>
            <person name="Glavina del Rio T."/>
            <person name="Nolan M."/>
            <person name="Chen F."/>
            <person name="Tice H."/>
            <person name="Pitluck S."/>
            <person name="Cheng J.F."/>
            <person name="Chertkov O."/>
            <person name="Brettin T."/>
            <person name="Han C."/>
            <person name="Detter J.C."/>
            <person name="Kuske C."/>
            <person name="Bruce D."/>
            <person name="Goodwin L."/>
            <person name="Ovchinikova G."/>
            <person name="Pati A."/>
            <person name="Mikhailova N."/>
            <person name="Chen A."/>
            <person name="Palaniappan K."/>
            <person name="Land M."/>
            <person name="Hauser L."/>
            <person name="Chang Y.J."/>
            <person name="Jeffries C.D."/>
            <person name="Chain P."/>
            <person name="Rohde M."/>
            <person name="Goker M."/>
            <person name="Bristow J."/>
            <person name="Eisen J.A."/>
            <person name="Markowitz V."/>
            <person name="Hugenholtz P."/>
            <person name="Kyrpides N.C."/>
            <person name="Klenk H.P."/>
            <person name="Lapidus A."/>
        </authorList>
    </citation>
    <scope>NUCLEOTIDE SEQUENCE [LARGE SCALE GENOMIC DNA]</scope>
    <source>
        <strain evidence="5">ATCC 27377 / DSM 6068 / ICPB 4128</strain>
    </source>
</reference>
<keyword evidence="4" id="KW-0378">Hydrolase</keyword>
<evidence type="ECO:0000313" key="5">
    <source>
        <dbReference type="Proteomes" id="UP000001887"/>
    </source>
</evidence>
<dbReference type="GO" id="GO:0016787">
    <property type="term" value="F:hydrolase activity"/>
    <property type="evidence" value="ECO:0007669"/>
    <property type="project" value="UniProtKB-KW"/>
</dbReference>
<keyword evidence="2" id="KW-0732">Signal</keyword>